<evidence type="ECO:0000256" key="4">
    <source>
        <dbReference type="SAM" id="MobiDB-lite"/>
    </source>
</evidence>
<dbReference type="GO" id="GO:0008270">
    <property type="term" value="F:zinc ion binding"/>
    <property type="evidence" value="ECO:0007669"/>
    <property type="project" value="UniProtKB-KW"/>
</dbReference>
<dbReference type="EMBL" id="FJUX01000100">
    <property type="protein sequence ID" value="CZT07881.1"/>
    <property type="molecule type" value="Genomic_DNA"/>
</dbReference>
<feature type="region of interest" description="Disordered" evidence="4">
    <location>
        <begin position="27"/>
        <end position="108"/>
    </location>
</feature>
<dbReference type="GO" id="GO:0071011">
    <property type="term" value="C:precatalytic spliceosome"/>
    <property type="evidence" value="ECO:0007669"/>
    <property type="project" value="TreeGrafter"/>
</dbReference>
<dbReference type="AlphaFoldDB" id="A0A1E1LBF7"/>
<sequence>MSEYWKSTPKYWCKHCKTYVRDTKLEKTNHEATPKHQGNLKRFLRDLHRNHEKDEKDKERSKMEVERLKGLVSGGGSSSALGSSSSAFGRGPTPSVPRQYATEAQRKKQLAQLAEMGVEIPSEFRSDMAMPGEWQVTSERVIDPEGTEKKPDALALGVRKREVDEEEAELIEAKKRRWGSAYRTHPTEEKDDGLDDLLNNATWKGKELATKDDGKAEVKEEIKDGAKQESDKPELGEPSNGPTEDAKFDDAHLPGIKRELPDGDNNAIGSLLPIEGVMQEAEEPTVTGVVFKKRKAKNIRQKGGVPRSSILY</sequence>
<keyword evidence="7" id="KW-1185">Reference proteome</keyword>
<dbReference type="InterPro" id="IPR013085">
    <property type="entry name" value="U1-CZ_Znf_C2H2"/>
</dbReference>
<protein>
    <submittedName>
        <fullName evidence="6">Related to formin binding protein</fullName>
    </submittedName>
</protein>
<dbReference type="Proteomes" id="UP000178912">
    <property type="component" value="Unassembled WGS sequence"/>
</dbReference>
<dbReference type="GO" id="GO:0003723">
    <property type="term" value="F:RNA binding"/>
    <property type="evidence" value="ECO:0007669"/>
    <property type="project" value="TreeGrafter"/>
</dbReference>
<feature type="compositionally biased region" description="Basic and acidic residues" evidence="4">
    <location>
        <begin position="244"/>
        <end position="261"/>
    </location>
</feature>
<dbReference type="InterPro" id="IPR040023">
    <property type="entry name" value="WBP4"/>
</dbReference>
<keyword evidence="1" id="KW-0479">Metal-binding</keyword>
<proteinExistence type="predicted"/>
<feature type="domain" description="U1-type" evidence="5">
    <location>
        <begin position="8"/>
        <end position="43"/>
    </location>
</feature>
<dbReference type="Gene3D" id="3.30.160.60">
    <property type="entry name" value="Classic Zinc Finger"/>
    <property type="match status" value="1"/>
</dbReference>
<dbReference type="PANTHER" id="PTHR13173">
    <property type="entry name" value="WW DOMAIN BINDING PROTEIN 4"/>
    <property type="match status" value="1"/>
</dbReference>
<feature type="compositionally biased region" description="Basic and acidic residues" evidence="4">
    <location>
        <begin position="204"/>
        <end position="235"/>
    </location>
</feature>
<feature type="compositionally biased region" description="Basic and acidic residues" evidence="4">
    <location>
        <begin position="43"/>
        <end position="69"/>
    </location>
</feature>
<evidence type="ECO:0000256" key="2">
    <source>
        <dbReference type="ARBA" id="ARBA00022771"/>
    </source>
</evidence>
<evidence type="ECO:0000313" key="7">
    <source>
        <dbReference type="Proteomes" id="UP000178912"/>
    </source>
</evidence>
<dbReference type="PANTHER" id="PTHR13173:SF10">
    <property type="entry name" value="WW DOMAIN-BINDING PROTEIN 4"/>
    <property type="match status" value="1"/>
</dbReference>
<reference evidence="7" key="1">
    <citation type="submission" date="2016-03" db="EMBL/GenBank/DDBJ databases">
        <authorList>
            <person name="Guldener U."/>
        </authorList>
    </citation>
    <scope>NUCLEOTIDE SEQUENCE [LARGE SCALE GENOMIC DNA]</scope>
    <source>
        <strain evidence="7">04CH-RAC-A.6.1</strain>
    </source>
</reference>
<accession>A0A1E1LBF7</accession>
<gene>
    <name evidence="6" type="ORF">RAG0_13173</name>
</gene>
<dbReference type="OrthoDB" id="191651at2759"/>
<dbReference type="GO" id="GO:0000398">
    <property type="term" value="P:mRNA splicing, via spliceosome"/>
    <property type="evidence" value="ECO:0007669"/>
    <property type="project" value="InterPro"/>
</dbReference>
<keyword evidence="2" id="KW-0863">Zinc-finger</keyword>
<evidence type="ECO:0000313" key="6">
    <source>
        <dbReference type="EMBL" id="CZT07881.1"/>
    </source>
</evidence>
<feature type="compositionally biased region" description="Low complexity" evidence="4">
    <location>
        <begin position="78"/>
        <end position="91"/>
    </location>
</feature>
<dbReference type="Pfam" id="PF06220">
    <property type="entry name" value="zf-U1"/>
    <property type="match status" value="1"/>
</dbReference>
<evidence type="ECO:0000256" key="3">
    <source>
        <dbReference type="ARBA" id="ARBA00022833"/>
    </source>
</evidence>
<dbReference type="SUPFAM" id="SSF57667">
    <property type="entry name" value="beta-beta-alpha zinc fingers"/>
    <property type="match status" value="1"/>
</dbReference>
<evidence type="ECO:0000259" key="5">
    <source>
        <dbReference type="SMART" id="SM00451"/>
    </source>
</evidence>
<dbReference type="InterPro" id="IPR003604">
    <property type="entry name" value="Matrin/U1-like-C_Znf_C2H2"/>
</dbReference>
<keyword evidence="3" id="KW-0862">Zinc</keyword>
<name>A0A1E1LBF7_9HELO</name>
<dbReference type="SMART" id="SM00451">
    <property type="entry name" value="ZnF_U1"/>
    <property type="match status" value="1"/>
</dbReference>
<organism evidence="6 7">
    <name type="scientific">Rhynchosporium agropyri</name>
    <dbReference type="NCBI Taxonomy" id="914238"/>
    <lineage>
        <taxon>Eukaryota</taxon>
        <taxon>Fungi</taxon>
        <taxon>Dikarya</taxon>
        <taxon>Ascomycota</taxon>
        <taxon>Pezizomycotina</taxon>
        <taxon>Leotiomycetes</taxon>
        <taxon>Helotiales</taxon>
        <taxon>Ploettnerulaceae</taxon>
        <taxon>Rhynchosporium</taxon>
    </lineage>
</organism>
<feature type="region of interest" description="Disordered" evidence="4">
    <location>
        <begin position="204"/>
        <end position="268"/>
    </location>
</feature>
<evidence type="ECO:0000256" key="1">
    <source>
        <dbReference type="ARBA" id="ARBA00022723"/>
    </source>
</evidence>
<dbReference type="InterPro" id="IPR036236">
    <property type="entry name" value="Znf_C2H2_sf"/>
</dbReference>